<evidence type="ECO:0000256" key="2">
    <source>
        <dbReference type="SAM" id="Phobius"/>
    </source>
</evidence>
<name>A0A6A6NV50_9PEZI</name>
<dbReference type="PANTHER" id="PTHR31331:SF8">
    <property type="entry name" value="LCCL DOMAIN PROTEIN (AFU_ORTHOLOGUE AFUA_5G02970)"/>
    <property type="match status" value="1"/>
</dbReference>
<dbReference type="Gene3D" id="2.170.130.20">
    <property type="entry name" value="LCCL-like domain"/>
    <property type="match status" value="1"/>
</dbReference>
<protein>
    <recommendedName>
        <fullName evidence="3">LCCL domain-containing protein</fullName>
    </recommendedName>
</protein>
<dbReference type="SUPFAM" id="SSF69848">
    <property type="entry name" value="LCCL domain"/>
    <property type="match status" value="1"/>
</dbReference>
<evidence type="ECO:0000259" key="3">
    <source>
        <dbReference type="PROSITE" id="PS50820"/>
    </source>
</evidence>
<feature type="transmembrane region" description="Helical" evidence="2">
    <location>
        <begin position="339"/>
        <end position="360"/>
    </location>
</feature>
<gene>
    <name evidence="4" type="ORF">BDY21DRAFT_289516</name>
</gene>
<dbReference type="InterPro" id="IPR051957">
    <property type="entry name" value="CRISP-LCCL_domain"/>
</dbReference>
<feature type="transmembrane region" description="Helical" evidence="2">
    <location>
        <begin position="111"/>
        <end position="129"/>
    </location>
</feature>
<keyword evidence="2" id="KW-0472">Membrane</keyword>
<keyword evidence="2" id="KW-1133">Transmembrane helix</keyword>
<dbReference type="InterPro" id="IPR004043">
    <property type="entry name" value="LCCL"/>
</dbReference>
<dbReference type="PANTHER" id="PTHR31331">
    <property type="entry name" value="LCCL DOMAIN PROTEIN (AFU_ORTHOLOGUE AFUA_5G08630)"/>
    <property type="match status" value="1"/>
</dbReference>
<dbReference type="InterPro" id="IPR036609">
    <property type="entry name" value="LCCL_sf"/>
</dbReference>
<feature type="transmembrane region" description="Helical" evidence="2">
    <location>
        <begin position="416"/>
        <end position="437"/>
    </location>
</feature>
<keyword evidence="2" id="KW-0812">Transmembrane</keyword>
<feature type="transmembrane region" description="Helical" evidence="2">
    <location>
        <begin position="294"/>
        <end position="327"/>
    </location>
</feature>
<evidence type="ECO:0000256" key="1">
    <source>
        <dbReference type="SAM" id="MobiDB-lite"/>
    </source>
</evidence>
<keyword evidence="5" id="KW-1185">Reference proteome</keyword>
<evidence type="ECO:0000313" key="4">
    <source>
        <dbReference type="EMBL" id="KAF2455619.1"/>
    </source>
</evidence>
<proteinExistence type="predicted"/>
<dbReference type="EMBL" id="MU001686">
    <property type="protein sequence ID" value="KAF2455619.1"/>
    <property type="molecule type" value="Genomic_DNA"/>
</dbReference>
<dbReference type="AlphaFoldDB" id="A0A6A6NV50"/>
<feature type="region of interest" description="Disordered" evidence="1">
    <location>
        <begin position="627"/>
        <end position="662"/>
    </location>
</feature>
<sequence>MSSDEDTVTGADNSPPSTSQQHQHQHQRHAGRSYESDDDDPVGLSDSSRSSSERIKKYVPPRLRKVWGAVVRWVEGPQPPRPYRIEPFFPRIQTAPLRLLDRFFPKRKYKLWLLVAFYACWLAAFASVLHASAFASDIPGYGAPVRLSCAARFWSDRNGCGLNGDGCRPFDNSTFTFRCPANCKRVQVINSHAVGAEEVIYRSLVIGGQMETEQGVTSEAYRSDSFICGAALHAGFMSNTDGGCGVLELVGEQQEYPSTSSNGIRSVSFDSYFPQSFRFVKGTASQCKDLRWPLLAVSLTFTVLLSLFTTSPLVFFASLFAGIFFHVALASDPPNMSNYYAIVSTALGRFLPAAFCAAAIYRFAVRRSLTDLTAQVEKTVLWLGACWVGALNNYTFDKIPIQRLTPHDLHQQPGAITALVIVVLVIFTIALGQAWALRVEGRMPRYLAIYVTMGVCLLLLVAVPRMNVRIHHYILALLLLPGTSMQNRPSLLYQGLLVGLFINGTARWGFDSILQTPAELRGDAKLGTLIPTVLEPQINAPDAARGIPANVTFEWASPLPDGWDGVSVLVNDVERFKGYEDEGPGKESFTWVRSEEHEGLPEYFRFAYLSGSGVGDYSKAGKWGAEYEWTPMEPGPSISGSDSSMNGDEDEGTSESGEDGTG</sequence>
<feature type="compositionally biased region" description="Polar residues" evidence="1">
    <location>
        <begin position="10"/>
        <end position="19"/>
    </location>
</feature>
<dbReference type="OrthoDB" id="441660at2759"/>
<feature type="compositionally biased region" description="Acidic residues" evidence="1">
    <location>
        <begin position="647"/>
        <end position="662"/>
    </location>
</feature>
<feature type="transmembrane region" description="Helical" evidence="2">
    <location>
        <begin position="443"/>
        <end position="463"/>
    </location>
</feature>
<evidence type="ECO:0000313" key="5">
    <source>
        <dbReference type="Proteomes" id="UP000799766"/>
    </source>
</evidence>
<dbReference type="PROSITE" id="PS50820">
    <property type="entry name" value="LCCL"/>
    <property type="match status" value="1"/>
</dbReference>
<dbReference type="Pfam" id="PF03815">
    <property type="entry name" value="LCCL"/>
    <property type="match status" value="1"/>
</dbReference>
<feature type="region of interest" description="Disordered" evidence="1">
    <location>
        <begin position="1"/>
        <end position="53"/>
    </location>
</feature>
<accession>A0A6A6NV50</accession>
<feature type="domain" description="LCCL" evidence="3">
    <location>
        <begin position="143"/>
        <end position="268"/>
    </location>
</feature>
<dbReference type="Proteomes" id="UP000799766">
    <property type="component" value="Unassembled WGS sequence"/>
</dbReference>
<reference evidence="4" key="1">
    <citation type="journal article" date="2020" name="Stud. Mycol.">
        <title>101 Dothideomycetes genomes: a test case for predicting lifestyles and emergence of pathogens.</title>
        <authorList>
            <person name="Haridas S."/>
            <person name="Albert R."/>
            <person name="Binder M."/>
            <person name="Bloem J."/>
            <person name="Labutti K."/>
            <person name="Salamov A."/>
            <person name="Andreopoulos B."/>
            <person name="Baker S."/>
            <person name="Barry K."/>
            <person name="Bills G."/>
            <person name="Bluhm B."/>
            <person name="Cannon C."/>
            <person name="Castanera R."/>
            <person name="Culley D."/>
            <person name="Daum C."/>
            <person name="Ezra D."/>
            <person name="Gonzalez J."/>
            <person name="Henrissat B."/>
            <person name="Kuo A."/>
            <person name="Liang C."/>
            <person name="Lipzen A."/>
            <person name="Lutzoni F."/>
            <person name="Magnuson J."/>
            <person name="Mondo S."/>
            <person name="Nolan M."/>
            <person name="Ohm R."/>
            <person name="Pangilinan J."/>
            <person name="Park H.-J."/>
            <person name="Ramirez L."/>
            <person name="Alfaro M."/>
            <person name="Sun H."/>
            <person name="Tritt A."/>
            <person name="Yoshinaga Y."/>
            <person name="Zwiers L.-H."/>
            <person name="Turgeon B."/>
            <person name="Goodwin S."/>
            <person name="Spatafora J."/>
            <person name="Crous P."/>
            <person name="Grigoriev I."/>
        </authorList>
    </citation>
    <scope>NUCLEOTIDE SEQUENCE</scope>
    <source>
        <strain evidence="4">ATCC 16933</strain>
    </source>
</reference>
<organism evidence="4 5">
    <name type="scientific">Lineolata rhizophorae</name>
    <dbReference type="NCBI Taxonomy" id="578093"/>
    <lineage>
        <taxon>Eukaryota</taxon>
        <taxon>Fungi</taxon>
        <taxon>Dikarya</taxon>
        <taxon>Ascomycota</taxon>
        <taxon>Pezizomycotina</taxon>
        <taxon>Dothideomycetes</taxon>
        <taxon>Dothideomycetes incertae sedis</taxon>
        <taxon>Lineolatales</taxon>
        <taxon>Lineolataceae</taxon>
        <taxon>Lineolata</taxon>
    </lineage>
</organism>